<dbReference type="GO" id="GO:0005886">
    <property type="term" value="C:plasma membrane"/>
    <property type="evidence" value="ECO:0007669"/>
    <property type="project" value="UniProtKB-SubCell"/>
</dbReference>
<evidence type="ECO:0000313" key="19">
    <source>
        <dbReference type="EMBL" id="NGY03750.1"/>
    </source>
</evidence>
<dbReference type="InterPro" id="IPR029044">
    <property type="entry name" value="Nucleotide-diphossugar_trans"/>
</dbReference>
<keyword evidence="6 16" id="KW-1003">Cell membrane</keyword>
<evidence type="ECO:0000256" key="16">
    <source>
        <dbReference type="RuleBase" id="RU365020"/>
    </source>
</evidence>
<evidence type="ECO:0000256" key="14">
    <source>
        <dbReference type="ARBA" id="ARBA00023136"/>
    </source>
</evidence>
<dbReference type="GO" id="GO:0035438">
    <property type="term" value="F:cyclic-di-GMP binding"/>
    <property type="evidence" value="ECO:0007669"/>
    <property type="project" value="InterPro"/>
</dbReference>
<dbReference type="PANTHER" id="PTHR43867:SF2">
    <property type="entry name" value="CELLULOSE SYNTHASE CATALYTIC SUBUNIT A [UDP-FORMING]"/>
    <property type="match status" value="1"/>
</dbReference>
<dbReference type="Proteomes" id="UP000472676">
    <property type="component" value="Unassembled WGS sequence"/>
</dbReference>
<dbReference type="Pfam" id="PF00535">
    <property type="entry name" value="Glycos_transf_2"/>
    <property type="match status" value="1"/>
</dbReference>
<dbReference type="UniPathway" id="UPA00694"/>
<evidence type="ECO:0000256" key="1">
    <source>
        <dbReference type="ARBA" id="ARBA00004429"/>
    </source>
</evidence>
<evidence type="ECO:0000256" key="2">
    <source>
        <dbReference type="ARBA" id="ARBA00005186"/>
    </source>
</evidence>
<organism evidence="19 20">
    <name type="scientific">Solimonas terrae</name>
    <dbReference type="NCBI Taxonomy" id="1396819"/>
    <lineage>
        <taxon>Bacteria</taxon>
        <taxon>Pseudomonadati</taxon>
        <taxon>Pseudomonadota</taxon>
        <taxon>Gammaproteobacteria</taxon>
        <taxon>Nevskiales</taxon>
        <taxon>Nevskiaceae</taxon>
        <taxon>Solimonas</taxon>
    </lineage>
</organism>
<keyword evidence="13 16" id="KW-1133">Transmembrane helix</keyword>
<dbReference type="GO" id="GO:0006011">
    <property type="term" value="P:UDP-alpha-D-glucose metabolic process"/>
    <property type="evidence" value="ECO:0007669"/>
    <property type="project" value="InterPro"/>
</dbReference>
<feature type="transmembrane region" description="Helical" evidence="16">
    <location>
        <begin position="388"/>
        <end position="407"/>
    </location>
</feature>
<keyword evidence="14 16" id="KW-0472">Membrane</keyword>
<dbReference type="InterPro" id="IPR001173">
    <property type="entry name" value="Glyco_trans_2-like"/>
</dbReference>
<keyword evidence="8 16" id="KW-0973">c-di-GMP</keyword>
<evidence type="ECO:0000313" key="20">
    <source>
        <dbReference type="Proteomes" id="UP000472676"/>
    </source>
</evidence>
<comment type="subcellular location">
    <subcellularLocation>
        <location evidence="1">Cell inner membrane</location>
        <topology evidence="1">Multi-pass membrane protein</topology>
    </subcellularLocation>
</comment>
<evidence type="ECO:0000256" key="10">
    <source>
        <dbReference type="ARBA" id="ARBA00022679"/>
    </source>
</evidence>
<dbReference type="SUPFAM" id="SSF141371">
    <property type="entry name" value="PilZ domain-like"/>
    <property type="match status" value="1"/>
</dbReference>
<sequence length="704" mass="78689">MRQLSIVLILVAMALPAYALVTAPLSLFWQAFTAIGMVIAVNVLRRLHDYRWALAMMGLSVLASSRYLYWRLTETLPLGQEFNAWDLFLSLGLIGAELYAYTILVLGFVQTIWPLHRKPAALPADASQWPTVDIFIPSYNEPLAVVRPTVLAALALDWPRDKFNVYVLDDGRREEFRAFCEHVGVTHITRADNKHAKAGNINAALKHTRGEYIAIFDCDHIPVRSFLQMTMGTMLADREVSLVQTPHHFFSPDPFEKNLNTFRKVPNEGELFYGLIQDGNDFWDASFFCGSCAVLRRTALEEIGGIATETVTEDAHTSLRMHSRGWKSAYINIPQAAGLATESLSAHVGQRIRWARGMAQIFRVDNPMFKPGLNFGQRICYSNAMLHFFYGLPRLIFLTSPLAYLLLGAEIIKAQGWMVLAYAAPHVILATVTNSRVQGPFRHSFWAEIYETVLATFILVPTLLAVINPKLGKFNVTAKGGIVDRDYFDKDIARPYYLLFSLNMIGFAVGIIRLLAGSAHPDTLMLNIGWTMYNLLIAGGALAVANEKRQVRTAVRVRTKLQAAMRLDADSGAYLTDTLDVSYSGVALQLPPELTVATGDHIQILLMPERNDVWLDATVRRNSHGIVAAQMTEMSIAQESALVQALFGRADAWIQWRETQRSDKPLSALLNVGHYGLRGGRDFFQWFFRSVFTRGSRGAPANSA</sequence>
<name>A0A6M2BN68_9GAMM</name>
<evidence type="ECO:0000259" key="17">
    <source>
        <dbReference type="Pfam" id="PF00535"/>
    </source>
</evidence>
<dbReference type="EMBL" id="JAAMOW010000001">
    <property type="protein sequence ID" value="NGY03750.1"/>
    <property type="molecule type" value="Genomic_DNA"/>
</dbReference>
<evidence type="ECO:0000256" key="11">
    <source>
        <dbReference type="ARBA" id="ARBA00022692"/>
    </source>
</evidence>
<dbReference type="InterPro" id="IPR009875">
    <property type="entry name" value="PilZ_domain"/>
</dbReference>
<dbReference type="AlphaFoldDB" id="A0A6M2BN68"/>
<feature type="transmembrane region" description="Helical" evidence="16">
    <location>
        <begin position="89"/>
        <end position="109"/>
    </location>
</feature>
<dbReference type="NCBIfam" id="TIGR03030">
    <property type="entry name" value="CelA"/>
    <property type="match status" value="1"/>
</dbReference>
<dbReference type="InterPro" id="IPR050321">
    <property type="entry name" value="Glycosyltr_2/OpgH_subfam"/>
</dbReference>
<dbReference type="FunFam" id="3.90.550.10:FF:000061">
    <property type="entry name" value="Cellulose synthase catalytic subunit [UDP-forming]"/>
    <property type="match status" value="1"/>
</dbReference>
<evidence type="ECO:0000256" key="8">
    <source>
        <dbReference type="ARBA" id="ARBA00022636"/>
    </source>
</evidence>
<evidence type="ECO:0000256" key="9">
    <source>
        <dbReference type="ARBA" id="ARBA00022676"/>
    </source>
</evidence>
<evidence type="ECO:0000256" key="15">
    <source>
        <dbReference type="ARBA" id="ARBA00048682"/>
    </source>
</evidence>
<dbReference type="GO" id="GO:0016760">
    <property type="term" value="F:cellulose synthase (UDP-forming) activity"/>
    <property type="evidence" value="ECO:0007669"/>
    <property type="project" value="UniProtKB-EC"/>
</dbReference>
<dbReference type="InterPro" id="IPR003919">
    <property type="entry name" value="Cell_synth_A"/>
</dbReference>
<feature type="transmembrane region" description="Helical" evidence="16">
    <location>
        <begin position="528"/>
        <end position="545"/>
    </location>
</feature>
<keyword evidence="7 16" id="KW-0997">Cell inner membrane</keyword>
<dbReference type="Gene3D" id="3.90.550.10">
    <property type="entry name" value="Spore Coat Polysaccharide Biosynthesis Protein SpsA, Chain A"/>
    <property type="match status" value="1"/>
</dbReference>
<dbReference type="GO" id="GO:0030244">
    <property type="term" value="P:cellulose biosynthetic process"/>
    <property type="evidence" value="ECO:0007669"/>
    <property type="project" value="UniProtKB-KW"/>
</dbReference>
<evidence type="ECO:0000256" key="12">
    <source>
        <dbReference type="ARBA" id="ARBA00022916"/>
    </source>
</evidence>
<dbReference type="PRINTS" id="PR01439">
    <property type="entry name" value="CELLSNTHASEA"/>
</dbReference>
<keyword evidence="20" id="KW-1185">Reference proteome</keyword>
<feature type="transmembrane region" description="Helical" evidence="16">
    <location>
        <begin position="496"/>
        <end position="516"/>
    </location>
</feature>
<dbReference type="SUPFAM" id="SSF53448">
    <property type="entry name" value="Nucleotide-diphospho-sugar transferases"/>
    <property type="match status" value="1"/>
</dbReference>
<comment type="cofactor">
    <cofactor evidence="16">
        <name>Mg(2+)</name>
        <dbReference type="ChEBI" id="CHEBI:18420"/>
    </cofactor>
</comment>
<gene>
    <name evidence="19" type="primary">bcsA</name>
    <name evidence="19" type="ORF">G7Y85_03160</name>
</gene>
<dbReference type="EC" id="2.4.1.12" evidence="4 16"/>
<keyword evidence="9 16" id="KW-0328">Glycosyltransferase</keyword>
<comment type="pathway">
    <text evidence="2 16">Glycan metabolism; bacterial cellulose biosynthesis.</text>
</comment>
<dbReference type="Pfam" id="PF07238">
    <property type="entry name" value="PilZ"/>
    <property type="match status" value="1"/>
</dbReference>
<evidence type="ECO:0000256" key="5">
    <source>
        <dbReference type="ARBA" id="ARBA00018714"/>
    </source>
</evidence>
<feature type="domain" description="Glycosyltransferase 2-like" evidence="17">
    <location>
        <begin position="134"/>
        <end position="304"/>
    </location>
</feature>
<dbReference type="Gene3D" id="2.40.10.220">
    <property type="entry name" value="predicted glycosyltransferase like domains"/>
    <property type="match status" value="1"/>
</dbReference>
<keyword evidence="10 16" id="KW-0808">Transferase</keyword>
<evidence type="ECO:0000256" key="7">
    <source>
        <dbReference type="ARBA" id="ARBA00022519"/>
    </source>
</evidence>
<feature type="transmembrane region" description="Helical" evidence="16">
    <location>
        <begin position="52"/>
        <end position="69"/>
    </location>
</feature>
<evidence type="ECO:0000259" key="18">
    <source>
        <dbReference type="Pfam" id="PF07238"/>
    </source>
</evidence>
<comment type="function">
    <text evidence="16">Catalytic subunit of cellulose synthase. It polymerizes uridine 5'-diphosphate glucose to cellulose.</text>
</comment>
<dbReference type="PANTHER" id="PTHR43867">
    <property type="entry name" value="CELLULOSE SYNTHASE CATALYTIC SUBUNIT A [UDP-FORMING]"/>
    <property type="match status" value="1"/>
</dbReference>
<feature type="domain" description="PilZ" evidence="18">
    <location>
        <begin position="550"/>
        <end position="647"/>
    </location>
</feature>
<feature type="transmembrane region" description="Helical" evidence="16">
    <location>
        <begin position="29"/>
        <end position="45"/>
    </location>
</feature>
<evidence type="ECO:0000256" key="4">
    <source>
        <dbReference type="ARBA" id="ARBA00012539"/>
    </source>
</evidence>
<comment type="caution">
    <text evidence="19">The sequence shown here is derived from an EMBL/GenBank/DDBJ whole genome shotgun (WGS) entry which is preliminary data.</text>
</comment>
<evidence type="ECO:0000256" key="6">
    <source>
        <dbReference type="ARBA" id="ARBA00022475"/>
    </source>
</evidence>
<evidence type="ECO:0000256" key="13">
    <source>
        <dbReference type="ARBA" id="ARBA00022989"/>
    </source>
</evidence>
<dbReference type="CDD" id="cd06421">
    <property type="entry name" value="CESA_CelA_like"/>
    <property type="match status" value="1"/>
</dbReference>
<comment type="catalytic activity">
    <reaction evidence="15 16">
        <text>[(1-&gt;4)-beta-D-glucosyl](n) + UDP-alpha-D-glucose = [(1-&gt;4)-beta-D-glucosyl](n+1) + UDP + H(+)</text>
        <dbReference type="Rhea" id="RHEA:19929"/>
        <dbReference type="Rhea" id="RHEA-COMP:10033"/>
        <dbReference type="Rhea" id="RHEA-COMP:10034"/>
        <dbReference type="ChEBI" id="CHEBI:15378"/>
        <dbReference type="ChEBI" id="CHEBI:18246"/>
        <dbReference type="ChEBI" id="CHEBI:58223"/>
        <dbReference type="ChEBI" id="CHEBI:58885"/>
        <dbReference type="EC" id="2.4.1.12"/>
    </reaction>
</comment>
<dbReference type="RefSeq" id="WP_166251509.1">
    <property type="nucleotide sequence ID" value="NZ_JAAMOW010000001.1"/>
</dbReference>
<proteinExistence type="inferred from homology"/>
<reference evidence="19 20" key="1">
    <citation type="journal article" date="2014" name="Int. J. Syst. Evol. Microbiol.">
        <title>Solimonas terrae sp. nov., isolated from soil.</title>
        <authorList>
            <person name="Kim S.J."/>
            <person name="Moon J.Y."/>
            <person name="Weon H.Y."/>
            <person name="Ahn J.H."/>
            <person name="Chen W.M."/>
            <person name="Kwon S.W."/>
        </authorList>
    </citation>
    <scope>NUCLEOTIDE SEQUENCE [LARGE SCALE GENOMIC DNA]</scope>
    <source>
        <strain evidence="19 20">KIS83-12</strain>
    </source>
</reference>
<protein>
    <recommendedName>
        <fullName evidence="5 16">Cellulose synthase catalytic subunit [UDP-forming]</fullName>
        <ecNumber evidence="4 16">2.4.1.12</ecNumber>
    </recommendedName>
</protein>
<accession>A0A6M2BN68</accession>
<keyword evidence="11 16" id="KW-0812">Transmembrane</keyword>
<feature type="transmembrane region" description="Helical" evidence="16">
    <location>
        <begin position="449"/>
        <end position="467"/>
    </location>
</feature>
<keyword evidence="12 16" id="KW-0135">Cellulose biosynthesis</keyword>
<evidence type="ECO:0000256" key="3">
    <source>
        <dbReference type="ARBA" id="ARBA00006739"/>
    </source>
</evidence>
<comment type="similarity">
    <text evidence="3">Belongs to the glycosyltransferase 2 family.</text>
</comment>